<evidence type="ECO:0000313" key="3">
    <source>
        <dbReference type="Proteomes" id="UP000467385"/>
    </source>
</evidence>
<dbReference type="EMBL" id="AP022613">
    <property type="protein sequence ID" value="BBZ39128.1"/>
    <property type="molecule type" value="Genomic_DNA"/>
</dbReference>
<accession>A0A7I7YBM0</accession>
<evidence type="ECO:0008006" key="4">
    <source>
        <dbReference type="Google" id="ProtNLM"/>
    </source>
</evidence>
<protein>
    <recommendedName>
        <fullName evidence="4">AbiEi antitoxin C-terminal domain-containing protein</fullName>
    </recommendedName>
</protein>
<gene>
    <name evidence="2" type="ORF">MCNS_21910</name>
</gene>
<feature type="compositionally biased region" description="Basic and acidic residues" evidence="1">
    <location>
        <begin position="291"/>
        <end position="305"/>
    </location>
</feature>
<dbReference type="AlphaFoldDB" id="A0A7I7YBM0"/>
<evidence type="ECO:0000313" key="2">
    <source>
        <dbReference type="EMBL" id="BBZ39128.1"/>
    </source>
</evidence>
<evidence type="ECO:0000256" key="1">
    <source>
        <dbReference type="SAM" id="MobiDB-lite"/>
    </source>
</evidence>
<reference evidence="2 3" key="1">
    <citation type="journal article" date="2019" name="Emerg. Microbes Infect.">
        <title>Comprehensive subspecies identification of 175 nontuberculous mycobacteria species based on 7547 genomic profiles.</title>
        <authorList>
            <person name="Matsumoto Y."/>
            <person name="Kinjo T."/>
            <person name="Motooka D."/>
            <person name="Nabeya D."/>
            <person name="Jung N."/>
            <person name="Uechi K."/>
            <person name="Horii T."/>
            <person name="Iida T."/>
            <person name="Fujita J."/>
            <person name="Nakamura S."/>
        </authorList>
    </citation>
    <scope>NUCLEOTIDE SEQUENCE [LARGE SCALE GENOMIC DNA]</scope>
    <source>
        <strain evidence="2 3">JCM 14738</strain>
    </source>
</reference>
<name>A0A7I7YBM0_9MYCO</name>
<dbReference type="Proteomes" id="UP000467385">
    <property type="component" value="Chromosome"/>
</dbReference>
<proteinExistence type="predicted"/>
<keyword evidence="3" id="KW-1185">Reference proteome</keyword>
<organism evidence="2 3">
    <name type="scientific">Mycobacterium conspicuum</name>
    <dbReference type="NCBI Taxonomy" id="44010"/>
    <lineage>
        <taxon>Bacteria</taxon>
        <taxon>Bacillati</taxon>
        <taxon>Actinomycetota</taxon>
        <taxon>Actinomycetes</taxon>
        <taxon>Mycobacteriales</taxon>
        <taxon>Mycobacteriaceae</taxon>
        <taxon>Mycobacterium</taxon>
    </lineage>
</organism>
<sequence>MRFGSRRVSVWRSTLSAMTDPFRGSEAVAAGTLTPYELRSRYVALHKDVYVQRDVQLTAQLRAKALWLRSRGRGVLAGYSAAALHGSRWIGEDLPAAIIHANSRRAPGVQTWEDRIEPDEICVVDGMRVTTPERTALDLASRYPMDAAVAAVDALVQATDLRLEDVELLVDRYRGRRGIKAARAALDLVDGGAQSPKETWLRLLLVKAGFPRPQTQIAVCNEWGWAEAYLDMGWEDIKVAAEYDGEHHLNDPYHVRKDIRRHEKVTHRYGWIVVRVVGRDHPADVIQRVGEARASRTEPHCENPARKSQPGWARERKAS</sequence>
<feature type="region of interest" description="Disordered" evidence="1">
    <location>
        <begin position="291"/>
        <end position="319"/>
    </location>
</feature>